<gene>
    <name evidence="2" type="ORF">GCG54_00007520</name>
</gene>
<comment type="caution">
    <text evidence="2">The sequence shown here is derived from an EMBL/GenBank/DDBJ whole genome shotgun (WGS) entry which is preliminary data.</text>
</comment>
<dbReference type="Pfam" id="PF20150">
    <property type="entry name" value="2EXR"/>
    <property type="match status" value="1"/>
</dbReference>
<protein>
    <recommendedName>
        <fullName evidence="1">2EXR domain-containing protein</fullName>
    </recommendedName>
</protein>
<organism evidence="2 3">
    <name type="scientific">Colletotrichum gloeosporioides</name>
    <name type="common">Anthracnose fungus</name>
    <name type="synonym">Glomerella cingulata</name>
    <dbReference type="NCBI Taxonomy" id="474922"/>
    <lineage>
        <taxon>Eukaryota</taxon>
        <taxon>Fungi</taxon>
        <taxon>Dikarya</taxon>
        <taxon>Ascomycota</taxon>
        <taxon>Pezizomycotina</taxon>
        <taxon>Sordariomycetes</taxon>
        <taxon>Hypocreomycetidae</taxon>
        <taxon>Glomerellales</taxon>
        <taxon>Glomerellaceae</taxon>
        <taxon>Colletotrichum</taxon>
        <taxon>Colletotrichum gloeosporioides species complex</taxon>
    </lineage>
</organism>
<evidence type="ECO:0000313" key="3">
    <source>
        <dbReference type="Proteomes" id="UP000613401"/>
    </source>
</evidence>
<dbReference type="GeneID" id="69014665"/>
<dbReference type="PANTHER" id="PTHR35910:SF6">
    <property type="entry name" value="2EXR DOMAIN-CONTAINING PROTEIN"/>
    <property type="match status" value="1"/>
</dbReference>
<dbReference type="RefSeq" id="XP_045266946.1">
    <property type="nucleotide sequence ID" value="XM_045407501.1"/>
</dbReference>
<sequence length="313" mass="36528">MEVSFPQFSKFPYELQLLIWEAVFDQPSKPKRQVIDGQLENYDKTGPLFNQHSWYRGTLYNRLLVFPGAQQEAIPPAMLSVCHTSRQVALRRSKFTCLPLNPHNMTSGPVWFDFRHDIVILSRFKTHRYGIDDNWSKVGNKEVLRQIRRLAIPWSAFHPGQQRFLTHLEHVARWRLLLGNMCRLFPLLTDIYLFVPALRQKALYDFSLDRHPREPAKCKSLRPLLKPAFKEHKDVKLPDCDCLEAPSTLGEAIDEIYYGLKLEEHTEYVWQWGEAMHVHGRWLVRDGLDMELLRGVPGIEVESAFCQESSGTD</sequence>
<reference evidence="2" key="2">
    <citation type="submission" date="2020-03" db="EMBL/GenBank/DDBJ databases">
        <authorList>
            <person name="Fu F.-F."/>
            <person name="Chen J."/>
        </authorList>
    </citation>
    <scope>NUCLEOTIDE SEQUENCE</scope>
    <source>
        <strain evidence="2">Lc1</strain>
    </source>
</reference>
<dbReference type="Proteomes" id="UP000613401">
    <property type="component" value="Unassembled WGS sequence"/>
</dbReference>
<feature type="domain" description="2EXR" evidence="1">
    <location>
        <begin position="5"/>
        <end position="119"/>
    </location>
</feature>
<dbReference type="AlphaFoldDB" id="A0A8H4CQ24"/>
<evidence type="ECO:0000313" key="2">
    <source>
        <dbReference type="EMBL" id="KAF3807787.1"/>
    </source>
</evidence>
<keyword evidence="3" id="KW-1185">Reference proteome</keyword>
<dbReference type="EMBL" id="WVTB01000027">
    <property type="protein sequence ID" value="KAF3807787.1"/>
    <property type="molecule type" value="Genomic_DNA"/>
</dbReference>
<dbReference type="PANTHER" id="PTHR35910">
    <property type="entry name" value="2EXR DOMAIN-CONTAINING PROTEIN"/>
    <property type="match status" value="1"/>
</dbReference>
<reference evidence="2" key="1">
    <citation type="journal article" date="2020" name="Phytopathology">
        <title>Genome sequence and comparative analysis of Colletotrichum gloeosporioides isolated from Liriodendron leaves.</title>
        <authorList>
            <person name="Fu F.F."/>
            <person name="Hao Z."/>
            <person name="Wang P."/>
            <person name="Lu Y."/>
            <person name="Xue L.J."/>
            <person name="Wei G."/>
            <person name="Tian Y."/>
            <person name="Baishi H."/>
            <person name="Xu H."/>
            <person name="Shi J."/>
            <person name="Cheng T."/>
            <person name="Wang G."/>
            <person name="Yi Y."/>
            <person name="Chen J."/>
        </authorList>
    </citation>
    <scope>NUCLEOTIDE SEQUENCE</scope>
    <source>
        <strain evidence="2">Lc1</strain>
    </source>
</reference>
<proteinExistence type="predicted"/>
<name>A0A8H4CQ24_COLGL</name>
<accession>A0A8H4CQ24</accession>
<evidence type="ECO:0000259" key="1">
    <source>
        <dbReference type="Pfam" id="PF20150"/>
    </source>
</evidence>
<dbReference type="InterPro" id="IPR045518">
    <property type="entry name" value="2EXR"/>
</dbReference>